<feature type="domain" description="C-type lectin" evidence="2">
    <location>
        <begin position="12"/>
        <end position="129"/>
    </location>
</feature>
<sequence>MPSYWVSKVFPLTNSVYFLSKRKQKFFLHPMNELCKNIGGYLAEIDSRDEQNFVAGFIKAHTKRFAFIGANDVRREGTFVYYNSKTPVPALKWCPGEPDNFLNSEDCVEFWSSCLNDLNCGYIGQYICELRLKRPDMFN</sequence>
<dbReference type="InterPro" id="IPR001304">
    <property type="entry name" value="C-type_lectin-like"/>
</dbReference>
<accession>A0AAV4BRZ7</accession>
<dbReference type="SMART" id="SM00034">
    <property type="entry name" value="CLECT"/>
    <property type="match status" value="1"/>
</dbReference>
<protein>
    <submittedName>
        <fullName evidence="3">Cd209 antigen</fullName>
    </submittedName>
</protein>
<dbReference type="InterPro" id="IPR018378">
    <property type="entry name" value="C-type_lectin_CS"/>
</dbReference>
<dbReference type="PROSITE" id="PS50041">
    <property type="entry name" value="C_TYPE_LECTIN_2"/>
    <property type="match status" value="1"/>
</dbReference>
<keyword evidence="4" id="KW-1185">Reference proteome</keyword>
<dbReference type="InterPro" id="IPR016186">
    <property type="entry name" value="C-type_lectin-like/link_sf"/>
</dbReference>
<evidence type="ECO:0000256" key="1">
    <source>
        <dbReference type="ARBA" id="ARBA00023157"/>
    </source>
</evidence>
<evidence type="ECO:0000313" key="3">
    <source>
        <dbReference type="EMBL" id="GFO21613.1"/>
    </source>
</evidence>
<dbReference type="CDD" id="cd00037">
    <property type="entry name" value="CLECT"/>
    <property type="match status" value="1"/>
</dbReference>
<evidence type="ECO:0000313" key="4">
    <source>
        <dbReference type="Proteomes" id="UP000735302"/>
    </source>
</evidence>
<evidence type="ECO:0000259" key="2">
    <source>
        <dbReference type="PROSITE" id="PS50041"/>
    </source>
</evidence>
<dbReference type="Proteomes" id="UP000735302">
    <property type="component" value="Unassembled WGS sequence"/>
</dbReference>
<dbReference type="EMBL" id="BLXT01005266">
    <property type="protein sequence ID" value="GFO21613.1"/>
    <property type="molecule type" value="Genomic_DNA"/>
</dbReference>
<dbReference type="InterPro" id="IPR050111">
    <property type="entry name" value="C-type_lectin/snaclec_domain"/>
</dbReference>
<dbReference type="PROSITE" id="PS00615">
    <property type="entry name" value="C_TYPE_LECTIN_1"/>
    <property type="match status" value="1"/>
</dbReference>
<gene>
    <name evidence="3" type="ORF">PoB_004811800</name>
</gene>
<reference evidence="3 4" key="1">
    <citation type="journal article" date="2021" name="Elife">
        <title>Chloroplast acquisition without the gene transfer in kleptoplastic sea slugs, Plakobranchus ocellatus.</title>
        <authorList>
            <person name="Maeda T."/>
            <person name="Takahashi S."/>
            <person name="Yoshida T."/>
            <person name="Shimamura S."/>
            <person name="Takaki Y."/>
            <person name="Nagai Y."/>
            <person name="Toyoda A."/>
            <person name="Suzuki Y."/>
            <person name="Arimoto A."/>
            <person name="Ishii H."/>
            <person name="Satoh N."/>
            <person name="Nishiyama T."/>
            <person name="Hasebe M."/>
            <person name="Maruyama T."/>
            <person name="Minagawa J."/>
            <person name="Obokata J."/>
            <person name="Shigenobu S."/>
        </authorList>
    </citation>
    <scope>NUCLEOTIDE SEQUENCE [LARGE SCALE GENOMIC DNA]</scope>
</reference>
<dbReference type="InterPro" id="IPR016187">
    <property type="entry name" value="CTDL_fold"/>
</dbReference>
<keyword evidence="1" id="KW-1015">Disulfide bond</keyword>
<dbReference type="PANTHER" id="PTHR22803">
    <property type="entry name" value="MANNOSE, PHOSPHOLIPASE, LECTIN RECEPTOR RELATED"/>
    <property type="match status" value="1"/>
</dbReference>
<comment type="caution">
    <text evidence="3">The sequence shown here is derived from an EMBL/GenBank/DDBJ whole genome shotgun (WGS) entry which is preliminary data.</text>
</comment>
<dbReference type="AlphaFoldDB" id="A0AAV4BRZ7"/>
<dbReference type="SUPFAM" id="SSF56436">
    <property type="entry name" value="C-type lectin-like"/>
    <property type="match status" value="1"/>
</dbReference>
<name>A0AAV4BRZ7_9GAST</name>
<dbReference type="Gene3D" id="3.10.100.10">
    <property type="entry name" value="Mannose-Binding Protein A, subunit A"/>
    <property type="match status" value="1"/>
</dbReference>
<organism evidence="3 4">
    <name type="scientific">Plakobranchus ocellatus</name>
    <dbReference type="NCBI Taxonomy" id="259542"/>
    <lineage>
        <taxon>Eukaryota</taxon>
        <taxon>Metazoa</taxon>
        <taxon>Spiralia</taxon>
        <taxon>Lophotrochozoa</taxon>
        <taxon>Mollusca</taxon>
        <taxon>Gastropoda</taxon>
        <taxon>Heterobranchia</taxon>
        <taxon>Euthyneura</taxon>
        <taxon>Panpulmonata</taxon>
        <taxon>Sacoglossa</taxon>
        <taxon>Placobranchoidea</taxon>
        <taxon>Plakobranchidae</taxon>
        <taxon>Plakobranchus</taxon>
    </lineage>
</organism>
<proteinExistence type="predicted"/>
<dbReference type="Pfam" id="PF00059">
    <property type="entry name" value="Lectin_C"/>
    <property type="match status" value="1"/>
</dbReference>